<gene>
    <name evidence="2" type="ORF">BP5553_09917</name>
</gene>
<organism evidence="2 3">
    <name type="scientific">Venustampulla echinocandica</name>
    <dbReference type="NCBI Taxonomy" id="2656787"/>
    <lineage>
        <taxon>Eukaryota</taxon>
        <taxon>Fungi</taxon>
        <taxon>Dikarya</taxon>
        <taxon>Ascomycota</taxon>
        <taxon>Pezizomycotina</taxon>
        <taxon>Leotiomycetes</taxon>
        <taxon>Helotiales</taxon>
        <taxon>Pleuroascaceae</taxon>
        <taxon>Venustampulla</taxon>
    </lineage>
</organism>
<evidence type="ECO:0000256" key="1">
    <source>
        <dbReference type="SAM" id="MobiDB-lite"/>
    </source>
</evidence>
<evidence type="ECO:0000313" key="2">
    <source>
        <dbReference type="EMBL" id="RDL31128.1"/>
    </source>
</evidence>
<comment type="caution">
    <text evidence="2">The sequence shown here is derived from an EMBL/GenBank/DDBJ whole genome shotgun (WGS) entry which is preliminary data.</text>
</comment>
<dbReference type="Proteomes" id="UP000254866">
    <property type="component" value="Unassembled WGS sequence"/>
</dbReference>
<keyword evidence="3" id="KW-1185">Reference proteome</keyword>
<dbReference type="EMBL" id="NPIC01000013">
    <property type="protein sequence ID" value="RDL31128.1"/>
    <property type="molecule type" value="Genomic_DNA"/>
</dbReference>
<dbReference type="AlphaFoldDB" id="A0A370TB39"/>
<name>A0A370TB39_9HELO</name>
<sequence>MISETGMYDYQATSSRGTNHTAKQPGKENPDITGIAQRAWRGLTTQHQQFNKAAVES</sequence>
<protein>
    <submittedName>
        <fullName evidence="2">Uncharacterized protein</fullName>
    </submittedName>
</protein>
<reference evidence="2 3" key="1">
    <citation type="journal article" date="2018" name="IMA Fungus">
        <title>IMA Genome-F 9: Draft genome sequence of Annulohypoxylon stygium, Aspergillus mulundensis, Berkeleyomyces basicola (syn. Thielaviopsis basicola), Ceratocystis smalleyi, two Cercospora beticola strains, Coleophoma cylindrospora, Fusarium fracticaudum, Phialophora cf. hyalina, and Morchella septimelata.</title>
        <authorList>
            <person name="Wingfield B.D."/>
            <person name="Bills G.F."/>
            <person name="Dong Y."/>
            <person name="Huang W."/>
            <person name="Nel W.J."/>
            <person name="Swalarsk-Parry B.S."/>
            <person name="Vaghefi N."/>
            <person name="Wilken P.M."/>
            <person name="An Z."/>
            <person name="de Beer Z.W."/>
            <person name="De Vos L."/>
            <person name="Chen L."/>
            <person name="Duong T.A."/>
            <person name="Gao Y."/>
            <person name="Hammerbacher A."/>
            <person name="Kikkert J.R."/>
            <person name="Li Y."/>
            <person name="Li H."/>
            <person name="Li K."/>
            <person name="Li Q."/>
            <person name="Liu X."/>
            <person name="Ma X."/>
            <person name="Naidoo K."/>
            <person name="Pethybridge S.J."/>
            <person name="Sun J."/>
            <person name="Steenkamp E.T."/>
            <person name="van der Nest M.A."/>
            <person name="van Wyk S."/>
            <person name="Wingfield M.J."/>
            <person name="Xiong C."/>
            <person name="Yue Q."/>
            <person name="Zhang X."/>
        </authorList>
    </citation>
    <scope>NUCLEOTIDE SEQUENCE [LARGE SCALE GENOMIC DNA]</scope>
    <source>
        <strain evidence="2 3">BP 5553</strain>
    </source>
</reference>
<proteinExistence type="predicted"/>
<dbReference type="GeneID" id="43602766"/>
<evidence type="ECO:0000313" key="3">
    <source>
        <dbReference type="Proteomes" id="UP000254866"/>
    </source>
</evidence>
<dbReference type="RefSeq" id="XP_031865377.1">
    <property type="nucleotide sequence ID" value="XM_032018540.1"/>
</dbReference>
<feature type="compositionally biased region" description="Polar residues" evidence="1">
    <location>
        <begin position="11"/>
        <end position="22"/>
    </location>
</feature>
<feature type="region of interest" description="Disordered" evidence="1">
    <location>
        <begin position="1"/>
        <end position="33"/>
    </location>
</feature>
<accession>A0A370TB39</accession>